<dbReference type="EMBL" id="SBIQ01000133">
    <property type="protein sequence ID" value="KAF7683076.1"/>
    <property type="molecule type" value="Genomic_DNA"/>
</dbReference>
<reference evidence="6 7" key="1">
    <citation type="submission" date="2019-01" db="EMBL/GenBank/DDBJ databases">
        <title>Genomes sequencing and comparative genomics of infectious freshwater microsporidia, Cucumispora dikerogammari and Thelohania contejeani.</title>
        <authorList>
            <person name="Cormier A."/>
            <person name="Giraud I."/>
            <person name="Wattier R."/>
            <person name="Teixeira M."/>
            <person name="Grandjean F."/>
            <person name="Rigaud T."/>
            <person name="Cordaux R."/>
        </authorList>
    </citation>
    <scope>NUCLEOTIDE SEQUENCE [LARGE SCALE GENOMIC DNA]</scope>
    <source>
        <strain evidence="6">T1</strain>
        <tissue evidence="6">Spores</tissue>
    </source>
</reference>
<dbReference type="SUPFAM" id="SSF50182">
    <property type="entry name" value="Sm-like ribonucleoproteins"/>
    <property type="match status" value="1"/>
</dbReference>
<dbReference type="Pfam" id="PF00924">
    <property type="entry name" value="MS_channel_2nd"/>
    <property type="match status" value="1"/>
</dbReference>
<feature type="domain" description="Mechanosensitive ion channel MscS" evidence="5">
    <location>
        <begin position="43"/>
        <end position="97"/>
    </location>
</feature>
<keyword evidence="7" id="KW-1185">Reference proteome</keyword>
<evidence type="ECO:0000313" key="7">
    <source>
        <dbReference type="Proteomes" id="UP001516464"/>
    </source>
</evidence>
<sequence length="110" mass="12848">MFKISNFFSKKKKENNFIPLISIHPFVHTASVINPISLPFNRDIITNMFKGFYILSFRPFESGDVIKIEDKQGTVMDMDIHYIKMSGKGNNIIYYPTCRAYSNIIEIFKK</sequence>
<accession>A0ABQ7HY26</accession>
<proteinExistence type="predicted"/>
<evidence type="ECO:0000256" key="3">
    <source>
        <dbReference type="ARBA" id="ARBA00022989"/>
    </source>
</evidence>
<comment type="subcellular location">
    <subcellularLocation>
        <location evidence="1">Membrane</location>
    </subcellularLocation>
</comment>
<dbReference type="InterPro" id="IPR006685">
    <property type="entry name" value="MscS_channel_2nd"/>
</dbReference>
<dbReference type="InterPro" id="IPR023408">
    <property type="entry name" value="MscS_beta-dom_sf"/>
</dbReference>
<name>A0ABQ7HY26_9MICR</name>
<keyword evidence="3" id="KW-1133">Transmembrane helix</keyword>
<evidence type="ECO:0000259" key="5">
    <source>
        <dbReference type="Pfam" id="PF00924"/>
    </source>
</evidence>
<evidence type="ECO:0000256" key="4">
    <source>
        <dbReference type="ARBA" id="ARBA00023136"/>
    </source>
</evidence>
<dbReference type="Gene3D" id="2.30.30.60">
    <property type="match status" value="1"/>
</dbReference>
<gene>
    <name evidence="6" type="ORF">TCON_1712</name>
</gene>
<keyword evidence="4" id="KW-0472">Membrane</keyword>
<dbReference type="Proteomes" id="UP001516464">
    <property type="component" value="Unassembled WGS sequence"/>
</dbReference>
<evidence type="ECO:0000256" key="1">
    <source>
        <dbReference type="ARBA" id="ARBA00004370"/>
    </source>
</evidence>
<protein>
    <recommendedName>
        <fullName evidence="5">Mechanosensitive ion channel MscS domain-containing protein</fullName>
    </recommendedName>
</protein>
<keyword evidence="2" id="KW-0812">Transmembrane</keyword>
<evidence type="ECO:0000256" key="2">
    <source>
        <dbReference type="ARBA" id="ARBA00022692"/>
    </source>
</evidence>
<evidence type="ECO:0000313" key="6">
    <source>
        <dbReference type="EMBL" id="KAF7683076.1"/>
    </source>
</evidence>
<organism evidence="6 7">
    <name type="scientific">Astathelohania contejeani</name>
    <dbReference type="NCBI Taxonomy" id="164912"/>
    <lineage>
        <taxon>Eukaryota</taxon>
        <taxon>Fungi</taxon>
        <taxon>Fungi incertae sedis</taxon>
        <taxon>Microsporidia</taxon>
        <taxon>Astathelohaniidae</taxon>
        <taxon>Astathelohania</taxon>
    </lineage>
</organism>
<dbReference type="InterPro" id="IPR010920">
    <property type="entry name" value="LSM_dom_sf"/>
</dbReference>
<comment type="caution">
    <text evidence="6">The sequence shown here is derived from an EMBL/GenBank/DDBJ whole genome shotgun (WGS) entry which is preliminary data.</text>
</comment>